<sequence>MAHPLPAAGAAWWSTSLLARTAEPPADLDAERLAAGLRRLFPRDDESDQQAAAAVCAESRVSVLAGGPGTGKTTTVARVLALLREQHPEWRVALAAPTGKAAARLEEAVRSATATLPEPDRSAAVDLPATTLHRLLGWRPGARSRFRHHRDNRLPVEVVVVDETSMVSLTLMARLLEALRPSTRLVLVGDPDQAGVGRGRRGAR</sequence>
<keyword evidence="2" id="KW-0067">ATP-binding</keyword>
<dbReference type="PANTHER" id="PTHR43788:SF6">
    <property type="entry name" value="DNA HELICASE B"/>
    <property type="match status" value="1"/>
</dbReference>
<gene>
    <name evidence="3" type="ORF">GCM10025868_24710</name>
</gene>
<evidence type="ECO:0000313" key="4">
    <source>
        <dbReference type="Proteomes" id="UP001157017"/>
    </source>
</evidence>
<proteinExistence type="predicted"/>
<name>A0ABQ6JG80_9ACTN</name>
<evidence type="ECO:0008006" key="5">
    <source>
        <dbReference type="Google" id="ProtNLM"/>
    </source>
</evidence>
<dbReference type="CDD" id="cd17933">
    <property type="entry name" value="DEXSc_RecD-like"/>
    <property type="match status" value="1"/>
</dbReference>
<dbReference type="InterPro" id="IPR050534">
    <property type="entry name" value="Coronavir_polyprotein_1ab"/>
</dbReference>
<accession>A0ABQ6JG80</accession>
<keyword evidence="1" id="KW-0547">Nucleotide-binding</keyword>
<keyword evidence="4" id="KW-1185">Reference proteome</keyword>
<dbReference type="EMBL" id="BSUZ01000001">
    <property type="protein sequence ID" value="GMA87221.1"/>
    <property type="molecule type" value="Genomic_DNA"/>
</dbReference>
<dbReference type="Gene3D" id="3.40.50.300">
    <property type="entry name" value="P-loop containing nucleotide triphosphate hydrolases"/>
    <property type="match status" value="1"/>
</dbReference>
<evidence type="ECO:0000256" key="2">
    <source>
        <dbReference type="ARBA" id="ARBA00022840"/>
    </source>
</evidence>
<dbReference type="Pfam" id="PF13245">
    <property type="entry name" value="AAA_19"/>
    <property type="match status" value="1"/>
</dbReference>
<evidence type="ECO:0000256" key="1">
    <source>
        <dbReference type="ARBA" id="ARBA00022741"/>
    </source>
</evidence>
<comment type="caution">
    <text evidence="3">The sequence shown here is derived from an EMBL/GenBank/DDBJ whole genome shotgun (WGS) entry which is preliminary data.</text>
</comment>
<evidence type="ECO:0000313" key="3">
    <source>
        <dbReference type="EMBL" id="GMA87221.1"/>
    </source>
</evidence>
<dbReference type="SUPFAM" id="SSF52540">
    <property type="entry name" value="P-loop containing nucleoside triphosphate hydrolases"/>
    <property type="match status" value="1"/>
</dbReference>
<dbReference type="InterPro" id="IPR027417">
    <property type="entry name" value="P-loop_NTPase"/>
</dbReference>
<organism evidence="3 4">
    <name type="scientific">Angustibacter aerolatus</name>
    <dbReference type="NCBI Taxonomy" id="1162965"/>
    <lineage>
        <taxon>Bacteria</taxon>
        <taxon>Bacillati</taxon>
        <taxon>Actinomycetota</taxon>
        <taxon>Actinomycetes</taxon>
        <taxon>Kineosporiales</taxon>
        <taxon>Kineosporiaceae</taxon>
    </lineage>
</organism>
<dbReference type="Proteomes" id="UP001157017">
    <property type="component" value="Unassembled WGS sequence"/>
</dbReference>
<dbReference type="PANTHER" id="PTHR43788">
    <property type="entry name" value="DNA2/NAM7 HELICASE FAMILY MEMBER"/>
    <property type="match status" value="1"/>
</dbReference>
<protein>
    <recommendedName>
        <fullName evidence="5">UvrD-like helicase C-terminal domain-containing protein</fullName>
    </recommendedName>
</protein>
<reference evidence="4" key="1">
    <citation type="journal article" date="2019" name="Int. J. Syst. Evol. Microbiol.">
        <title>The Global Catalogue of Microorganisms (GCM) 10K type strain sequencing project: providing services to taxonomists for standard genome sequencing and annotation.</title>
        <authorList>
            <consortium name="The Broad Institute Genomics Platform"/>
            <consortium name="The Broad Institute Genome Sequencing Center for Infectious Disease"/>
            <person name="Wu L."/>
            <person name="Ma J."/>
        </authorList>
    </citation>
    <scope>NUCLEOTIDE SEQUENCE [LARGE SCALE GENOMIC DNA]</scope>
    <source>
        <strain evidence="4">NBRC 108730</strain>
    </source>
</reference>